<dbReference type="InterPro" id="IPR010512">
    <property type="entry name" value="DUF1091"/>
</dbReference>
<evidence type="ECO:0008006" key="4">
    <source>
        <dbReference type="Google" id="ProtNLM"/>
    </source>
</evidence>
<keyword evidence="1" id="KW-0732">Signal</keyword>
<evidence type="ECO:0000313" key="3">
    <source>
        <dbReference type="Proteomes" id="UP001458880"/>
    </source>
</evidence>
<dbReference type="EMBL" id="JASPKY010000331">
    <property type="protein sequence ID" value="KAK9708379.1"/>
    <property type="molecule type" value="Genomic_DNA"/>
</dbReference>
<dbReference type="PANTHER" id="PTHR20898">
    <property type="entry name" value="DAEDALUS ON 3-RELATED-RELATED"/>
    <property type="match status" value="1"/>
</dbReference>
<keyword evidence="3" id="KW-1185">Reference proteome</keyword>
<comment type="caution">
    <text evidence="2">The sequence shown here is derived from an EMBL/GenBank/DDBJ whole genome shotgun (WGS) entry which is preliminary data.</text>
</comment>
<name>A0AAW1JW70_POPJA</name>
<gene>
    <name evidence="2" type="ORF">QE152_g27228</name>
</gene>
<reference evidence="2 3" key="1">
    <citation type="journal article" date="2024" name="BMC Genomics">
        <title>De novo assembly and annotation of Popillia japonica's genome with initial clues to its potential as an invasive pest.</title>
        <authorList>
            <person name="Cucini C."/>
            <person name="Boschi S."/>
            <person name="Funari R."/>
            <person name="Cardaioli E."/>
            <person name="Iannotti N."/>
            <person name="Marturano G."/>
            <person name="Paoli F."/>
            <person name="Bruttini M."/>
            <person name="Carapelli A."/>
            <person name="Frati F."/>
            <person name="Nardi F."/>
        </authorList>
    </citation>
    <scope>NUCLEOTIDE SEQUENCE [LARGE SCALE GENOMIC DNA]</scope>
    <source>
        <strain evidence="2">DMR45628</strain>
    </source>
</reference>
<organism evidence="2 3">
    <name type="scientific">Popillia japonica</name>
    <name type="common">Japanese beetle</name>
    <dbReference type="NCBI Taxonomy" id="7064"/>
    <lineage>
        <taxon>Eukaryota</taxon>
        <taxon>Metazoa</taxon>
        <taxon>Ecdysozoa</taxon>
        <taxon>Arthropoda</taxon>
        <taxon>Hexapoda</taxon>
        <taxon>Insecta</taxon>
        <taxon>Pterygota</taxon>
        <taxon>Neoptera</taxon>
        <taxon>Endopterygota</taxon>
        <taxon>Coleoptera</taxon>
        <taxon>Polyphaga</taxon>
        <taxon>Scarabaeiformia</taxon>
        <taxon>Scarabaeidae</taxon>
        <taxon>Rutelinae</taxon>
        <taxon>Popillia</taxon>
    </lineage>
</organism>
<dbReference type="Proteomes" id="UP001458880">
    <property type="component" value="Unassembled WGS sequence"/>
</dbReference>
<evidence type="ECO:0000256" key="1">
    <source>
        <dbReference type="SAM" id="SignalP"/>
    </source>
</evidence>
<dbReference type="PANTHER" id="PTHR20898:SF0">
    <property type="entry name" value="DAEDALUS ON 3-RELATED"/>
    <property type="match status" value="1"/>
</dbReference>
<dbReference type="AlphaFoldDB" id="A0AAW1JW70"/>
<dbReference type="Pfam" id="PF06477">
    <property type="entry name" value="DUF1091"/>
    <property type="match status" value="1"/>
</dbReference>
<feature type="signal peptide" evidence="1">
    <location>
        <begin position="1"/>
        <end position="28"/>
    </location>
</feature>
<proteinExistence type="predicted"/>
<evidence type="ECO:0000313" key="2">
    <source>
        <dbReference type="EMBL" id="KAK9708379.1"/>
    </source>
</evidence>
<accession>A0AAW1JW70</accession>
<protein>
    <recommendedName>
        <fullName evidence="4">MD-2-related lipid-recognition domain-containing protein</fullName>
    </recommendedName>
</protein>
<feature type="chain" id="PRO_5043710468" description="MD-2-related lipid-recognition domain-containing protein" evidence="1">
    <location>
        <begin position="29"/>
        <end position="189"/>
    </location>
</feature>
<sequence length="189" mass="22376">MFSFTTNAMLAIFLIVLIDKYLHHFCQGYTIPRYFQTDYNVIHHYIKVLYFHPKYISQIRVDNVKPNRTFRAFSAYHCQLVDVEGDAWKLNIHGYLGSHDIRDTPLQFDVESCKMIANNIFGLQDVFKHSNYTKCPLKKGCYAMNNFVLSEVNFPPFVPENVYLFKFKLYDSQVLVLDIEWHGEVRKKI</sequence>